<keyword evidence="4" id="KW-0808">Transferase</keyword>
<sequence length="235" mass="27631">MEDVLVGQKFGRSLKRENFVKQQQQGKIINLYGQNDNLRKRIMKRTFDLIISFFTVVFLVSWLFPVIALLIKLDSRGAVFFRQLRHGRGNVKFYCYKFRTMVKNNEADTRQATQNDARITRVGKLLRKTSLDELPQIFNVILGNMSIVGPRPHAVPMNLEFAREIENFMQRHQVKPGITGLAQCKGYRGEISSFRELYSRFRLDYFYVRKWCLVFDIKIVIETAISLMSRNEKAY</sequence>
<feature type="domain" description="Bacterial sugar transferase" evidence="3">
    <location>
        <begin position="44"/>
        <end position="228"/>
    </location>
</feature>
<dbReference type="EMBL" id="FRCY01000005">
    <property type="protein sequence ID" value="SHN03053.1"/>
    <property type="molecule type" value="Genomic_DNA"/>
</dbReference>
<proteinExistence type="inferred from homology"/>
<evidence type="ECO:0000313" key="5">
    <source>
        <dbReference type="Proteomes" id="UP000184513"/>
    </source>
</evidence>
<keyword evidence="2" id="KW-0472">Membrane</keyword>
<evidence type="ECO:0000256" key="1">
    <source>
        <dbReference type="ARBA" id="ARBA00006464"/>
    </source>
</evidence>
<keyword evidence="2" id="KW-0812">Transmembrane</keyword>
<dbReference type="Pfam" id="PF02397">
    <property type="entry name" value="Bac_transf"/>
    <property type="match status" value="1"/>
</dbReference>
<organism evidence="4 5">
    <name type="scientific">Cyclobacterium lianum</name>
    <dbReference type="NCBI Taxonomy" id="388280"/>
    <lineage>
        <taxon>Bacteria</taxon>
        <taxon>Pseudomonadati</taxon>
        <taxon>Bacteroidota</taxon>
        <taxon>Cytophagia</taxon>
        <taxon>Cytophagales</taxon>
        <taxon>Cyclobacteriaceae</taxon>
        <taxon>Cyclobacterium</taxon>
    </lineage>
</organism>
<accession>A0A1M7NHV7</accession>
<dbReference type="InterPro" id="IPR003362">
    <property type="entry name" value="Bact_transf"/>
</dbReference>
<gene>
    <name evidence="4" type="ORF">SAMN04488057_105321</name>
</gene>
<keyword evidence="5" id="KW-1185">Reference proteome</keyword>
<protein>
    <submittedName>
        <fullName evidence="4">Putative colanic acid biosysnthesis UDP-glucose lipid carrier transferase</fullName>
    </submittedName>
</protein>
<dbReference type="GO" id="GO:0016780">
    <property type="term" value="F:phosphotransferase activity, for other substituted phosphate groups"/>
    <property type="evidence" value="ECO:0007669"/>
    <property type="project" value="TreeGrafter"/>
</dbReference>
<dbReference type="OrthoDB" id="9808602at2"/>
<dbReference type="AlphaFoldDB" id="A0A1M7NHV7"/>
<dbReference type="PANTHER" id="PTHR30576:SF0">
    <property type="entry name" value="UNDECAPRENYL-PHOSPHATE N-ACETYLGALACTOSAMINYL 1-PHOSPHATE TRANSFERASE-RELATED"/>
    <property type="match status" value="1"/>
</dbReference>
<comment type="similarity">
    <text evidence="1">Belongs to the bacterial sugar transferase family.</text>
</comment>
<feature type="transmembrane region" description="Helical" evidence="2">
    <location>
        <begin position="49"/>
        <end position="71"/>
    </location>
</feature>
<reference evidence="4 5" key="1">
    <citation type="submission" date="2016-11" db="EMBL/GenBank/DDBJ databases">
        <authorList>
            <person name="Jaros S."/>
            <person name="Januszkiewicz K."/>
            <person name="Wedrychowicz H."/>
        </authorList>
    </citation>
    <scope>NUCLEOTIDE SEQUENCE [LARGE SCALE GENOMIC DNA]</scope>
    <source>
        <strain evidence="4 5">CGMCC 1.6102</strain>
    </source>
</reference>
<evidence type="ECO:0000313" key="4">
    <source>
        <dbReference type="EMBL" id="SHN03053.1"/>
    </source>
</evidence>
<dbReference type="PANTHER" id="PTHR30576">
    <property type="entry name" value="COLANIC BIOSYNTHESIS UDP-GLUCOSE LIPID CARRIER TRANSFERASE"/>
    <property type="match status" value="1"/>
</dbReference>
<evidence type="ECO:0000259" key="3">
    <source>
        <dbReference type="Pfam" id="PF02397"/>
    </source>
</evidence>
<name>A0A1M7NHV7_9BACT</name>
<keyword evidence="2" id="KW-1133">Transmembrane helix</keyword>
<dbReference type="STRING" id="388280.SAMN04488057_105321"/>
<dbReference type="Proteomes" id="UP000184513">
    <property type="component" value="Unassembled WGS sequence"/>
</dbReference>
<evidence type="ECO:0000256" key="2">
    <source>
        <dbReference type="SAM" id="Phobius"/>
    </source>
</evidence>